<accession>I3SIK1</accession>
<dbReference type="EMBL" id="BT140298">
    <property type="protein sequence ID" value="AFK40093.1"/>
    <property type="molecule type" value="mRNA"/>
</dbReference>
<evidence type="ECO:0000313" key="2">
    <source>
        <dbReference type="EMBL" id="AFK40093.1"/>
    </source>
</evidence>
<protein>
    <submittedName>
        <fullName evidence="2">Uncharacterized protein</fullName>
    </submittedName>
</protein>
<dbReference type="PANTHER" id="PTHR35771:SF3">
    <property type="entry name" value="TRANSMEMBRANE PROTEIN"/>
    <property type="match status" value="1"/>
</dbReference>
<organism evidence="2">
    <name type="scientific">Lotus japonicus</name>
    <name type="common">Lotus corniculatus var. japonicus</name>
    <dbReference type="NCBI Taxonomy" id="34305"/>
    <lineage>
        <taxon>Eukaryota</taxon>
        <taxon>Viridiplantae</taxon>
        <taxon>Streptophyta</taxon>
        <taxon>Embryophyta</taxon>
        <taxon>Tracheophyta</taxon>
        <taxon>Spermatophyta</taxon>
        <taxon>Magnoliopsida</taxon>
        <taxon>eudicotyledons</taxon>
        <taxon>Gunneridae</taxon>
        <taxon>Pentapetalae</taxon>
        <taxon>rosids</taxon>
        <taxon>fabids</taxon>
        <taxon>Fabales</taxon>
        <taxon>Fabaceae</taxon>
        <taxon>Papilionoideae</taxon>
        <taxon>50 kb inversion clade</taxon>
        <taxon>NPAAA clade</taxon>
        <taxon>Hologalegina</taxon>
        <taxon>robinioid clade</taxon>
        <taxon>Loteae</taxon>
        <taxon>Lotus</taxon>
    </lineage>
</organism>
<dbReference type="AlphaFoldDB" id="I3SIK1"/>
<keyword evidence="1" id="KW-0472">Membrane</keyword>
<evidence type="ECO:0000256" key="1">
    <source>
        <dbReference type="SAM" id="Phobius"/>
    </source>
</evidence>
<name>I3SIK1_LOTJA</name>
<proteinExistence type="evidence at transcript level"/>
<reference evidence="2" key="1">
    <citation type="submission" date="2012-05" db="EMBL/GenBank/DDBJ databases">
        <authorList>
            <person name="Krishnakumar V."/>
            <person name="Cheung F."/>
            <person name="Xiao Y."/>
            <person name="Chan A."/>
            <person name="Moskal W.A."/>
            <person name="Town C.D."/>
        </authorList>
    </citation>
    <scope>NUCLEOTIDE SEQUENCE</scope>
</reference>
<keyword evidence="1" id="KW-0812">Transmembrane</keyword>
<feature type="transmembrane region" description="Helical" evidence="1">
    <location>
        <begin position="15"/>
        <end position="37"/>
    </location>
</feature>
<dbReference type="PANTHER" id="PTHR35771">
    <property type="entry name" value="TRANSMEMBRANE PROTEIN-RELATED"/>
    <property type="match status" value="1"/>
</dbReference>
<keyword evidence="1" id="KW-1133">Transmembrane helix</keyword>
<sequence>MFNKVTVVESFKIPWLIWIQLIVLFLLLALLFFVVVVPLDSDHDSAAAAVTFLPSASTPFLFDEIQQIHDSTPTLRHLNQGAQNQNVIIKDEVSTDASSSMSGEEIEGDVSSLNPNPCHYFRLATVAFLKCFGLDSMSDCSSNPKSRKRKES</sequence>